<name>A0A3D1JHA0_9CHLR</name>
<dbReference type="STRING" id="229919.GCA_001050195_02567"/>
<accession>A0A3D1JHA0</accession>
<evidence type="ECO:0000256" key="1">
    <source>
        <dbReference type="SAM" id="Phobius"/>
    </source>
</evidence>
<evidence type="ECO:0000313" key="3">
    <source>
        <dbReference type="Proteomes" id="UP000264141"/>
    </source>
</evidence>
<organism evidence="2 3">
    <name type="scientific">Anaerolinea thermolimosa</name>
    <dbReference type="NCBI Taxonomy" id="229919"/>
    <lineage>
        <taxon>Bacteria</taxon>
        <taxon>Bacillati</taxon>
        <taxon>Chloroflexota</taxon>
        <taxon>Anaerolineae</taxon>
        <taxon>Anaerolineales</taxon>
        <taxon>Anaerolineaceae</taxon>
        <taxon>Anaerolinea</taxon>
    </lineage>
</organism>
<dbReference type="Proteomes" id="UP000264141">
    <property type="component" value="Unassembled WGS sequence"/>
</dbReference>
<proteinExistence type="predicted"/>
<feature type="transmembrane region" description="Helical" evidence="1">
    <location>
        <begin position="6"/>
        <end position="24"/>
    </location>
</feature>
<dbReference type="EMBL" id="DPBP01000033">
    <property type="protein sequence ID" value="HCE17950.1"/>
    <property type="molecule type" value="Genomic_DNA"/>
</dbReference>
<dbReference type="RefSeq" id="WP_062194473.1">
    <property type="nucleotide sequence ID" value="NZ_DF967965.1"/>
</dbReference>
<gene>
    <name evidence="2" type="ORF">DEQ80_08835</name>
</gene>
<dbReference type="OrthoDB" id="165690at2"/>
<dbReference type="AlphaFoldDB" id="A0A3D1JHA0"/>
<keyword evidence="1" id="KW-1133">Transmembrane helix</keyword>
<protein>
    <submittedName>
        <fullName evidence="2">Uncharacterized protein</fullName>
    </submittedName>
</protein>
<feature type="transmembrane region" description="Helical" evidence="1">
    <location>
        <begin position="142"/>
        <end position="160"/>
    </location>
</feature>
<feature type="transmembrane region" description="Helical" evidence="1">
    <location>
        <begin position="87"/>
        <end position="104"/>
    </location>
</feature>
<comment type="caution">
    <text evidence="2">The sequence shown here is derived from an EMBL/GenBank/DDBJ whole genome shotgun (WGS) entry which is preliminary data.</text>
</comment>
<feature type="transmembrane region" description="Helical" evidence="1">
    <location>
        <begin position="116"/>
        <end position="135"/>
    </location>
</feature>
<keyword evidence="1" id="KW-0812">Transmembrane</keyword>
<feature type="transmembrane region" description="Helical" evidence="1">
    <location>
        <begin position="31"/>
        <end position="49"/>
    </location>
</feature>
<reference evidence="2 3" key="1">
    <citation type="journal article" date="2018" name="Nat. Biotechnol.">
        <title>A standardized bacterial taxonomy based on genome phylogeny substantially revises the tree of life.</title>
        <authorList>
            <person name="Parks D.H."/>
            <person name="Chuvochina M."/>
            <person name="Waite D.W."/>
            <person name="Rinke C."/>
            <person name="Skarshewski A."/>
            <person name="Chaumeil P.A."/>
            <person name="Hugenholtz P."/>
        </authorList>
    </citation>
    <scope>NUCLEOTIDE SEQUENCE [LARGE SCALE GENOMIC DNA]</scope>
    <source>
        <strain evidence="2">UBA8781</strain>
    </source>
</reference>
<sequence>MTLANLLLLPLLLVTISTLIILISQNWRYSVLALALQYVGVFWLINGLWPLGLAVVKLVAGWMACAVLSASQPAADVREEQTSPTAPAFRLLAAALALALVVSVEPSVEARIPVNRFILMGGLLLISVGWLHLGITTRPIRVIIGLLTVLSGFEILYAAVETSILIAGLQAAVTLGLALVGAYLIAAPTMEETP</sequence>
<evidence type="ECO:0000313" key="2">
    <source>
        <dbReference type="EMBL" id="HCE17950.1"/>
    </source>
</evidence>
<keyword evidence="1" id="KW-0472">Membrane</keyword>
<feature type="transmembrane region" description="Helical" evidence="1">
    <location>
        <begin position="166"/>
        <end position="186"/>
    </location>
</feature>